<evidence type="ECO:0000313" key="1">
    <source>
        <dbReference type="EMBL" id="MFB9753913.1"/>
    </source>
</evidence>
<dbReference type="Proteomes" id="UP001589619">
    <property type="component" value="Unassembled WGS sequence"/>
</dbReference>
<accession>A0ABV5W082</accession>
<dbReference type="RefSeq" id="WP_344915235.1">
    <property type="nucleotide sequence ID" value="NZ_BAAAYO010000014.1"/>
</dbReference>
<organism evidence="1 2">
    <name type="scientific">Paenibacillus hodogayensis</name>
    <dbReference type="NCBI Taxonomy" id="279208"/>
    <lineage>
        <taxon>Bacteria</taxon>
        <taxon>Bacillati</taxon>
        <taxon>Bacillota</taxon>
        <taxon>Bacilli</taxon>
        <taxon>Bacillales</taxon>
        <taxon>Paenibacillaceae</taxon>
        <taxon>Paenibacillus</taxon>
    </lineage>
</organism>
<proteinExistence type="predicted"/>
<protein>
    <submittedName>
        <fullName evidence="1">Uncharacterized protein</fullName>
    </submittedName>
</protein>
<comment type="caution">
    <text evidence="1">The sequence shown here is derived from an EMBL/GenBank/DDBJ whole genome shotgun (WGS) entry which is preliminary data.</text>
</comment>
<dbReference type="EMBL" id="JBHMAG010000013">
    <property type="protein sequence ID" value="MFB9753913.1"/>
    <property type="molecule type" value="Genomic_DNA"/>
</dbReference>
<name>A0ABV5W082_9BACL</name>
<reference evidence="1 2" key="1">
    <citation type="submission" date="2024-09" db="EMBL/GenBank/DDBJ databases">
        <authorList>
            <person name="Sun Q."/>
            <person name="Mori K."/>
        </authorList>
    </citation>
    <scope>NUCLEOTIDE SEQUENCE [LARGE SCALE GENOMIC DNA]</scope>
    <source>
        <strain evidence="1 2">JCM 12520</strain>
    </source>
</reference>
<keyword evidence="2" id="KW-1185">Reference proteome</keyword>
<sequence length="72" mass="8316">MNIQWIFPDNQTWETNVGNINKLLFTMEVVDSISIKGVSYKTVRKELVVREDQFFVSISLAQQTIEPDKEPG</sequence>
<gene>
    <name evidence="1" type="ORF">ACFFNY_20275</name>
</gene>
<evidence type="ECO:0000313" key="2">
    <source>
        <dbReference type="Proteomes" id="UP001589619"/>
    </source>
</evidence>